<organism evidence="1 2">
    <name type="scientific">Tropilaelaps mercedesae</name>
    <dbReference type="NCBI Taxonomy" id="418985"/>
    <lineage>
        <taxon>Eukaryota</taxon>
        <taxon>Metazoa</taxon>
        <taxon>Ecdysozoa</taxon>
        <taxon>Arthropoda</taxon>
        <taxon>Chelicerata</taxon>
        <taxon>Arachnida</taxon>
        <taxon>Acari</taxon>
        <taxon>Parasitiformes</taxon>
        <taxon>Mesostigmata</taxon>
        <taxon>Gamasina</taxon>
        <taxon>Dermanyssoidea</taxon>
        <taxon>Laelapidae</taxon>
        <taxon>Tropilaelaps</taxon>
    </lineage>
</organism>
<sequence length="73" mass="7996">MNAANIHGGRRMACSDERCFRTNTTVAATLEATLARVDNLPLRAIQANDPFVPAVTFDNVDVWNSDLHPLTKA</sequence>
<dbReference type="EMBL" id="MNPL01000780">
    <property type="protein sequence ID" value="OQR79712.1"/>
    <property type="molecule type" value="Genomic_DNA"/>
</dbReference>
<proteinExistence type="predicted"/>
<dbReference type="Proteomes" id="UP000192247">
    <property type="component" value="Unassembled WGS sequence"/>
</dbReference>
<keyword evidence="2" id="KW-1185">Reference proteome</keyword>
<name>A0A1V9Y1V3_9ACAR</name>
<evidence type="ECO:0000313" key="2">
    <source>
        <dbReference type="Proteomes" id="UP000192247"/>
    </source>
</evidence>
<reference evidence="1 2" key="1">
    <citation type="journal article" date="2017" name="Gigascience">
        <title>Draft genome of the honey bee ectoparasitic mite, Tropilaelaps mercedesae, is shaped by the parasitic life history.</title>
        <authorList>
            <person name="Dong X."/>
            <person name="Armstrong S.D."/>
            <person name="Xia D."/>
            <person name="Makepeace B.L."/>
            <person name="Darby A.C."/>
            <person name="Kadowaki T."/>
        </authorList>
    </citation>
    <scope>NUCLEOTIDE SEQUENCE [LARGE SCALE GENOMIC DNA]</scope>
    <source>
        <strain evidence="1">Wuxi-XJTLU</strain>
    </source>
</reference>
<dbReference type="InParanoid" id="A0A1V9Y1V3"/>
<comment type="caution">
    <text evidence="1">The sequence shown here is derived from an EMBL/GenBank/DDBJ whole genome shotgun (WGS) entry which is preliminary data.</text>
</comment>
<protein>
    <submittedName>
        <fullName evidence="1">Uncharacterized protein</fullName>
    </submittedName>
</protein>
<gene>
    <name evidence="1" type="ORF">BIW11_02518</name>
</gene>
<accession>A0A1V9Y1V3</accession>
<dbReference type="AlphaFoldDB" id="A0A1V9Y1V3"/>
<evidence type="ECO:0000313" key="1">
    <source>
        <dbReference type="EMBL" id="OQR79712.1"/>
    </source>
</evidence>